<dbReference type="Gramene" id="KGN46451">
    <property type="protein sequence ID" value="KGN46451"/>
    <property type="gene ID" value="Csa_6G094690"/>
</dbReference>
<organism evidence="11 12">
    <name type="scientific">Cucumis sativus</name>
    <name type="common">Cucumber</name>
    <dbReference type="NCBI Taxonomy" id="3659"/>
    <lineage>
        <taxon>Eukaryota</taxon>
        <taxon>Viridiplantae</taxon>
        <taxon>Streptophyta</taxon>
        <taxon>Embryophyta</taxon>
        <taxon>Tracheophyta</taxon>
        <taxon>Spermatophyta</taxon>
        <taxon>Magnoliopsida</taxon>
        <taxon>eudicotyledons</taxon>
        <taxon>Gunneridae</taxon>
        <taxon>Pentapetalae</taxon>
        <taxon>rosids</taxon>
        <taxon>fabids</taxon>
        <taxon>Cucurbitales</taxon>
        <taxon>Cucurbitaceae</taxon>
        <taxon>Benincaseae</taxon>
        <taxon>Cucumis</taxon>
    </lineage>
</organism>
<dbReference type="EMBL" id="CM002927">
    <property type="protein sequence ID" value="KGN46451.1"/>
    <property type="molecule type" value="Genomic_DNA"/>
</dbReference>
<reference evidence="11 12" key="4">
    <citation type="journal article" date="2011" name="BMC Genomics">
        <title>RNA-Seq improves annotation of protein-coding genes in the cucumber genome.</title>
        <authorList>
            <person name="Li Z."/>
            <person name="Zhang Z."/>
            <person name="Yan P."/>
            <person name="Huang S."/>
            <person name="Fei Z."/>
            <person name="Lin K."/>
        </authorList>
    </citation>
    <scope>NUCLEOTIDE SEQUENCE [LARGE SCALE GENOMIC DNA]</scope>
    <source>
        <strain evidence="12">cv. 9930</strain>
    </source>
</reference>
<evidence type="ECO:0000256" key="8">
    <source>
        <dbReference type="ARBA" id="ARBA00023136"/>
    </source>
</evidence>
<dbReference type="eggNOG" id="ENOG502SPAS">
    <property type="taxonomic scope" value="Eukaryota"/>
</dbReference>
<dbReference type="PANTHER" id="PTHR32219:SF16">
    <property type="entry name" value="CORE-2_I-BRANCHING BETA-1,6-N-ACETYLGLUCOSAMINYLTRANSFERASE FAMILY PROTEIN"/>
    <property type="match status" value="1"/>
</dbReference>
<protein>
    <submittedName>
        <fullName evidence="11">Uncharacterized protein</fullName>
    </submittedName>
</protein>
<dbReference type="OMA" id="WDIRRNY"/>
<accession>A0A0A0KFC5</accession>
<evidence type="ECO:0000256" key="2">
    <source>
        <dbReference type="ARBA" id="ARBA00004389"/>
    </source>
</evidence>
<comment type="subcellular location">
    <subcellularLocation>
        <location evidence="1">Cell membrane</location>
        <topology evidence="1">Single-pass membrane protein</topology>
    </subcellularLocation>
    <subcellularLocation>
        <location evidence="2">Endoplasmic reticulum membrane</location>
        <topology evidence="2">Single-pass membrane protein</topology>
    </subcellularLocation>
</comment>
<evidence type="ECO:0000256" key="10">
    <source>
        <dbReference type="SAM" id="Coils"/>
    </source>
</evidence>
<reference evidence="11 12" key="1">
    <citation type="journal article" date="2009" name="Nat. Genet.">
        <title>The genome of the cucumber, Cucumis sativus L.</title>
        <authorList>
            <person name="Huang S."/>
            <person name="Li R."/>
            <person name="Zhang Z."/>
            <person name="Li L."/>
            <person name="Gu X."/>
            <person name="Fan W."/>
            <person name="Lucas W.J."/>
            <person name="Wang X."/>
            <person name="Xie B."/>
            <person name="Ni P."/>
            <person name="Ren Y."/>
            <person name="Zhu H."/>
            <person name="Li J."/>
            <person name="Lin K."/>
            <person name="Jin W."/>
            <person name="Fei Z."/>
            <person name="Li G."/>
            <person name="Staub J."/>
            <person name="Kilian A."/>
            <person name="van der Vossen E.A."/>
            <person name="Wu Y."/>
            <person name="Guo J."/>
            <person name="He J."/>
            <person name="Jia Z."/>
            <person name="Ren Y."/>
            <person name="Tian G."/>
            <person name="Lu Y."/>
            <person name="Ruan J."/>
            <person name="Qian W."/>
            <person name="Wang M."/>
            <person name="Huang Q."/>
            <person name="Li B."/>
            <person name="Xuan Z."/>
            <person name="Cao J."/>
            <person name="Asan"/>
            <person name="Wu Z."/>
            <person name="Zhang J."/>
            <person name="Cai Q."/>
            <person name="Bai Y."/>
            <person name="Zhao B."/>
            <person name="Han Y."/>
            <person name="Li Y."/>
            <person name="Li X."/>
            <person name="Wang S."/>
            <person name="Shi Q."/>
            <person name="Liu S."/>
            <person name="Cho W.K."/>
            <person name="Kim J.Y."/>
            <person name="Xu Y."/>
            <person name="Heller-Uszynska K."/>
            <person name="Miao H."/>
            <person name="Cheng Z."/>
            <person name="Zhang S."/>
            <person name="Wu J."/>
            <person name="Yang Y."/>
            <person name="Kang H."/>
            <person name="Li M."/>
            <person name="Liang H."/>
            <person name="Ren X."/>
            <person name="Shi Z."/>
            <person name="Wen M."/>
            <person name="Jian M."/>
            <person name="Yang H."/>
            <person name="Zhang G."/>
            <person name="Yang Z."/>
            <person name="Chen R."/>
            <person name="Liu S."/>
            <person name="Li J."/>
            <person name="Ma L."/>
            <person name="Liu H."/>
            <person name="Zhou Y."/>
            <person name="Zhao J."/>
            <person name="Fang X."/>
            <person name="Li G."/>
            <person name="Fang L."/>
            <person name="Li Y."/>
            <person name="Liu D."/>
            <person name="Zheng H."/>
            <person name="Zhang Y."/>
            <person name="Qin N."/>
            <person name="Li Z."/>
            <person name="Yang G."/>
            <person name="Yang S."/>
            <person name="Bolund L."/>
            <person name="Kristiansen K."/>
            <person name="Zheng H."/>
            <person name="Li S."/>
            <person name="Zhang X."/>
            <person name="Yang H."/>
            <person name="Wang J."/>
            <person name="Sun R."/>
            <person name="Zhang B."/>
            <person name="Jiang S."/>
            <person name="Wang J."/>
            <person name="Du Y."/>
            <person name="Li S."/>
        </authorList>
    </citation>
    <scope>NUCLEOTIDE SEQUENCE [LARGE SCALE GENOMIC DNA]</scope>
    <source>
        <strain evidence="12">cv. 9930</strain>
    </source>
</reference>
<name>A0A0A0KFC5_CUCSA</name>
<reference evidence="11 12" key="3">
    <citation type="journal article" date="2010" name="BMC Genomics">
        <title>Transcriptome sequencing and comparative analysis of cucumber flowers with different sex types.</title>
        <authorList>
            <person name="Guo S."/>
            <person name="Zheng Y."/>
            <person name="Joung J.G."/>
            <person name="Liu S."/>
            <person name="Zhang Z."/>
            <person name="Crasta O.R."/>
            <person name="Sobral B.W."/>
            <person name="Xu Y."/>
            <person name="Huang S."/>
            <person name="Fei Z."/>
        </authorList>
    </citation>
    <scope>NUCLEOTIDE SEQUENCE [LARGE SCALE GENOMIC DNA]</scope>
    <source>
        <strain evidence="12">cv. 9930</strain>
    </source>
</reference>
<evidence type="ECO:0000256" key="9">
    <source>
        <dbReference type="ARBA" id="ARBA00038080"/>
    </source>
</evidence>
<gene>
    <name evidence="11" type="ORF">Csa_6G094690</name>
</gene>
<dbReference type="GO" id="GO:0005789">
    <property type="term" value="C:endoplasmic reticulum membrane"/>
    <property type="evidence" value="ECO:0007669"/>
    <property type="project" value="UniProtKB-SubCell"/>
</dbReference>
<dbReference type="InterPro" id="IPR055282">
    <property type="entry name" value="PPI1-4"/>
</dbReference>
<dbReference type="GO" id="GO:0005886">
    <property type="term" value="C:plasma membrane"/>
    <property type="evidence" value="ECO:0007669"/>
    <property type="project" value="UniProtKB-SubCell"/>
</dbReference>
<evidence type="ECO:0000256" key="7">
    <source>
        <dbReference type="ARBA" id="ARBA00023054"/>
    </source>
</evidence>
<proteinExistence type="inferred from homology"/>
<evidence type="ECO:0000313" key="11">
    <source>
        <dbReference type="EMBL" id="KGN46451.1"/>
    </source>
</evidence>
<evidence type="ECO:0000256" key="4">
    <source>
        <dbReference type="ARBA" id="ARBA00022692"/>
    </source>
</evidence>
<keyword evidence="5" id="KW-0256">Endoplasmic reticulum</keyword>
<keyword evidence="8" id="KW-0472">Membrane</keyword>
<evidence type="ECO:0000256" key="6">
    <source>
        <dbReference type="ARBA" id="ARBA00022989"/>
    </source>
</evidence>
<evidence type="ECO:0000256" key="1">
    <source>
        <dbReference type="ARBA" id="ARBA00004162"/>
    </source>
</evidence>
<evidence type="ECO:0000256" key="5">
    <source>
        <dbReference type="ARBA" id="ARBA00022824"/>
    </source>
</evidence>
<comment type="similarity">
    <text evidence="9">Belongs to the plant Proton pump-interactor protein family.</text>
</comment>
<evidence type="ECO:0000313" key="12">
    <source>
        <dbReference type="Proteomes" id="UP000029981"/>
    </source>
</evidence>
<keyword evidence="12" id="KW-1185">Reference proteome</keyword>
<keyword evidence="3" id="KW-1003">Cell membrane</keyword>
<keyword evidence="6" id="KW-1133">Transmembrane helix</keyword>
<reference evidence="11 12" key="2">
    <citation type="journal article" date="2009" name="PLoS ONE">
        <title>An integrated genetic and cytogenetic map of the cucumber genome.</title>
        <authorList>
            <person name="Ren Y."/>
            <person name="Zhang Z."/>
            <person name="Liu J."/>
            <person name="Staub J.E."/>
            <person name="Han Y."/>
            <person name="Cheng Z."/>
            <person name="Li X."/>
            <person name="Lu J."/>
            <person name="Miao H."/>
            <person name="Kang H."/>
            <person name="Xie B."/>
            <person name="Gu X."/>
            <person name="Wang X."/>
            <person name="Du Y."/>
            <person name="Jin W."/>
            <person name="Huang S."/>
        </authorList>
    </citation>
    <scope>NUCLEOTIDE SEQUENCE [LARGE SCALE GENOMIC DNA]</scope>
    <source>
        <strain evidence="12">cv. 9930</strain>
    </source>
</reference>
<keyword evidence="7 10" id="KW-0175">Coiled coil</keyword>
<evidence type="ECO:0000256" key="3">
    <source>
        <dbReference type="ARBA" id="ARBA00022475"/>
    </source>
</evidence>
<keyword evidence="4" id="KW-0812">Transmembrane</keyword>
<dbReference type="PANTHER" id="PTHR32219">
    <property type="entry name" value="RNA-BINDING PROTEIN YLMH-RELATED"/>
    <property type="match status" value="1"/>
</dbReference>
<dbReference type="Proteomes" id="UP000029981">
    <property type="component" value="Chromosome 6"/>
</dbReference>
<dbReference type="AlphaFoldDB" id="A0A0A0KFC5"/>
<sequence>MLKIPLNFFSNRAKMQYNKCLFSYILHRFFELVLERNAIIIYSNYCLIPFPPRIWNTHCFDFEPFLHWAKNSPAMHGGEFDYGVKGVVEEEQKPAGDELIVDYYDYLHQIFDEMPVPVRQFSFVKVLPLENPEVYAMIKKAEETIGKMNQDQVLLAQKIRKRVMDGDDVRAKLCMINYYDNCGISPNWEKERLDTLHLSLDKLTFANSAYKEKSINSCLSGGEVDKQKLSFSIVHGRKNMADERNLLREIKASQGKDDGMTVEELYAPIQRLKEQMCYNYRDCAKAADDAARNKTILKDIKQHQIAREKAIADAVVNGKLWNSLGSQKAIRAELQEEHSYEYNSGQVEHNHKKINIKIIKLKKKLEKIEKDISSLQKRLKDTNRKKGAAYSIILKLKKQYEEENAGSSPKES</sequence>
<feature type="coiled-coil region" evidence="10">
    <location>
        <begin position="351"/>
        <end position="385"/>
    </location>
</feature>